<keyword evidence="2" id="KW-1185">Reference proteome</keyword>
<gene>
    <name evidence="1" type="ORF">Vadar_027597</name>
</gene>
<accession>A0ACB7YGR1</accession>
<dbReference type="Proteomes" id="UP000828048">
    <property type="component" value="Chromosome 8"/>
</dbReference>
<protein>
    <submittedName>
        <fullName evidence="1">Uncharacterized protein</fullName>
    </submittedName>
</protein>
<comment type="caution">
    <text evidence="1">The sequence shown here is derived from an EMBL/GenBank/DDBJ whole genome shotgun (WGS) entry which is preliminary data.</text>
</comment>
<organism evidence="1 2">
    <name type="scientific">Vaccinium darrowii</name>
    <dbReference type="NCBI Taxonomy" id="229202"/>
    <lineage>
        <taxon>Eukaryota</taxon>
        <taxon>Viridiplantae</taxon>
        <taxon>Streptophyta</taxon>
        <taxon>Embryophyta</taxon>
        <taxon>Tracheophyta</taxon>
        <taxon>Spermatophyta</taxon>
        <taxon>Magnoliopsida</taxon>
        <taxon>eudicotyledons</taxon>
        <taxon>Gunneridae</taxon>
        <taxon>Pentapetalae</taxon>
        <taxon>asterids</taxon>
        <taxon>Ericales</taxon>
        <taxon>Ericaceae</taxon>
        <taxon>Vaccinioideae</taxon>
        <taxon>Vaccinieae</taxon>
        <taxon>Vaccinium</taxon>
    </lineage>
</organism>
<evidence type="ECO:0000313" key="2">
    <source>
        <dbReference type="Proteomes" id="UP000828048"/>
    </source>
</evidence>
<proteinExistence type="predicted"/>
<sequence length="458" mass="51205">MALCNSKSPTHFRIQQSQPVLFLNFLRLTIFLFILFPFANSISFNFSNFNINDLFIYYQGDAFASNGVIQLTKNDENQSLTSSAGRATYFFPMYLWDSTTRYLTDFNTHFTFRIESTNIADIGDGLTFFLSPSDATLPFNSAGGLLGLFENSTALNIGSNQVVAIEFDTYKNSWDPSHYHVGIDINSIQSVAYRTVVLADNHTGSINVTANAWVNYDSSTFNLIVYLTFEENADFQGNYSLSYVVDLREVLPPLVSVGFSGATGLETTEMNNIVSWTFNSTLEMNTQIEMNTQMTHTRLAVGLAVGIGALSCGVGLFWFMKRKKIVFRGKNDMGLDASTDDDDFEKGKASKESDVYSFGVVALEIACGRKPVESNRNPGQVQLLKWVWSLYGKGQLFEAVDKNLTMEYDEYQVERLIVVGLWCCHPDVNLRPSIKQAINILSSKEPLPVLPSQMPVPV</sequence>
<name>A0ACB7YGR1_9ERIC</name>
<dbReference type="EMBL" id="CM037158">
    <property type="protein sequence ID" value="KAH7852665.1"/>
    <property type="molecule type" value="Genomic_DNA"/>
</dbReference>
<reference evidence="1 2" key="1">
    <citation type="journal article" date="2021" name="Hortic Res">
        <title>High-quality reference genome and annotation aids understanding of berry development for evergreen blueberry (Vaccinium darrowii).</title>
        <authorList>
            <person name="Yu J."/>
            <person name="Hulse-Kemp A.M."/>
            <person name="Babiker E."/>
            <person name="Staton M."/>
        </authorList>
    </citation>
    <scope>NUCLEOTIDE SEQUENCE [LARGE SCALE GENOMIC DNA]</scope>
    <source>
        <strain evidence="2">cv. NJ 8807/NJ 8810</strain>
        <tissue evidence="1">Young leaf</tissue>
    </source>
</reference>
<evidence type="ECO:0000313" key="1">
    <source>
        <dbReference type="EMBL" id="KAH7852665.1"/>
    </source>
</evidence>